<dbReference type="InterPro" id="IPR058248">
    <property type="entry name" value="Lxx211020-like"/>
</dbReference>
<keyword evidence="1" id="KW-0732">Signal</keyword>
<dbReference type="EMBL" id="JBHRTE010000004">
    <property type="protein sequence ID" value="MFC3166714.1"/>
    <property type="molecule type" value="Genomic_DNA"/>
</dbReference>
<dbReference type="InterPro" id="IPR036182">
    <property type="entry name" value="PCuAC_sf"/>
</dbReference>
<proteinExistence type="predicted"/>
<accession>A0ABV7IBS2</accession>
<evidence type="ECO:0000313" key="2">
    <source>
        <dbReference type="EMBL" id="MFC3166714.1"/>
    </source>
</evidence>
<protein>
    <submittedName>
        <fullName evidence="2">Copper chaperone PCu(A)C</fullName>
    </submittedName>
</protein>
<dbReference type="Pfam" id="PF04314">
    <property type="entry name" value="PCuAC"/>
    <property type="match status" value="1"/>
</dbReference>
<dbReference type="PANTHER" id="PTHR36302">
    <property type="entry name" value="BLR7088 PROTEIN"/>
    <property type="match status" value="1"/>
</dbReference>
<evidence type="ECO:0000256" key="1">
    <source>
        <dbReference type="SAM" id="SignalP"/>
    </source>
</evidence>
<feature type="chain" id="PRO_5047184703" evidence="1">
    <location>
        <begin position="23"/>
        <end position="160"/>
    </location>
</feature>
<organism evidence="2 3">
    <name type="scientific">Paracoccus fontiphilus</name>
    <dbReference type="NCBI Taxonomy" id="1815556"/>
    <lineage>
        <taxon>Bacteria</taxon>
        <taxon>Pseudomonadati</taxon>
        <taxon>Pseudomonadota</taxon>
        <taxon>Alphaproteobacteria</taxon>
        <taxon>Rhodobacterales</taxon>
        <taxon>Paracoccaceae</taxon>
        <taxon>Paracoccus</taxon>
    </lineage>
</organism>
<dbReference type="RefSeq" id="WP_237168438.1">
    <property type="nucleotide sequence ID" value="NZ_JBHRTE010000004.1"/>
</dbReference>
<evidence type="ECO:0000313" key="3">
    <source>
        <dbReference type="Proteomes" id="UP001595557"/>
    </source>
</evidence>
<comment type="caution">
    <text evidence="2">The sequence shown here is derived from an EMBL/GenBank/DDBJ whole genome shotgun (WGS) entry which is preliminary data.</text>
</comment>
<name>A0ABV7IBS2_9RHOB</name>
<dbReference type="SUPFAM" id="SSF110087">
    <property type="entry name" value="DR1885-like metal-binding protein"/>
    <property type="match status" value="1"/>
</dbReference>
<dbReference type="PANTHER" id="PTHR36302:SF1">
    <property type="entry name" value="COPPER CHAPERONE PCU(A)C"/>
    <property type="match status" value="1"/>
</dbReference>
<keyword evidence="3" id="KW-1185">Reference proteome</keyword>
<gene>
    <name evidence="2" type="ORF">ACFOD7_01465</name>
</gene>
<dbReference type="Gene3D" id="2.60.40.1890">
    <property type="entry name" value="PCu(A)C copper chaperone"/>
    <property type="match status" value="1"/>
</dbReference>
<dbReference type="InterPro" id="IPR007410">
    <property type="entry name" value="LpqE-like"/>
</dbReference>
<dbReference type="Proteomes" id="UP001595557">
    <property type="component" value="Unassembled WGS sequence"/>
</dbReference>
<sequence length="160" mass="16717">MTMKGFALALGCAMLLPAIASADCVGVTAGDLTISKAWSRVTIGTQRPAVFYVEIRNAGKTDDRLIGIETPIAGMPMLHQTVIQDGVAAMPHAEAVDVPAGKTISLEPGGYHGMLMELTTALSEGQTFPITLTFEKAGAVEIDTLVLPMRAQEAQCDGAS</sequence>
<reference evidence="3" key="1">
    <citation type="journal article" date="2019" name="Int. J. Syst. Evol. Microbiol.">
        <title>The Global Catalogue of Microorganisms (GCM) 10K type strain sequencing project: providing services to taxonomists for standard genome sequencing and annotation.</title>
        <authorList>
            <consortium name="The Broad Institute Genomics Platform"/>
            <consortium name="The Broad Institute Genome Sequencing Center for Infectious Disease"/>
            <person name="Wu L."/>
            <person name="Ma J."/>
        </authorList>
    </citation>
    <scope>NUCLEOTIDE SEQUENCE [LARGE SCALE GENOMIC DNA]</scope>
    <source>
        <strain evidence="3">KCTC 52239</strain>
    </source>
</reference>
<feature type="signal peptide" evidence="1">
    <location>
        <begin position="1"/>
        <end position="22"/>
    </location>
</feature>